<dbReference type="GeneTree" id="ENSGT00940000156003"/>
<keyword evidence="2" id="KW-0424">Laminin EGF-like domain</keyword>
<keyword evidence="6" id="KW-1185">Reference proteome</keyword>
<dbReference type="Proteomes" id="UP000694383">
    <property type="component" value="Unplaced"/>
</dbReference>
<evidence type="ECO:0000313" key="5">
    <source>
        <dbReference type="Ensembl" id="ENSOSIP00000034064.1"/>
    </source>
</evidence>
<proteinExistence type="predicted"/>
<feature type="domain" description="Laminin N-terminal" evidence="4">
    <location>
        <begin position="58"/>
        <end position="109"/>
    </location>
</feature>
<evidence type="ECO:0000256" key="2">
    <source>
        <dbReference type="ARBA" id="ARBA00023292"/>
    </source>
</evidence>
<dbReference type="Pfam" id="PF00055">
    <property type="entry name" value="Laminin_N"/>
    <property type="match status" value="1"/>
</dbReference>
<dbReference type="PROSITE" id="PS51117">
    <property type="entry name" value="LAMININ_NTER"/>
    <property type="match status" value="1"/>
</dbReference>
<feature type="chain" id="PRO_5034855308" description="Laminin N-terminal domain-containing protein" evidence="3">
    <location>
        <begin position="35"/>
        <end position="109"/>
    </location>
</feature>
<dbReference type="Gene3D" id="2.60.120.260">
    <property type="entry name" value="Galactose-binding domain-like"/>
    <property type="match status" value="1"/>
</dbReference>
<dbReference type="AlphaFoldDB" id="A0A8C8DW60"/>
<keyword evidence="3" id="KW-0732">Signal</keyword>
<dbReference type="InterPro" id="IPR008211">
    <property type="entry name" value="Laminin_N"/>
</dbReference>
<evidence type="ECO:0000256" key="1">
    <source>
        <dbReference type="ARBA" id="ARBA00023157"/>
    </source>
</evidence>
<name>A0A8C8DW60_9TELE</name>
<keyword evidence="1" id="KW-1015">Disulfide bond</keyword>
<sequence>MLALVLVPGRRSGMNIMALLHTFLLLALHSSTWAQEGVASVDAVLENVGLPEFSDVCTEGSCYPATGDLLIGRAHQLFATSTCGVTRPEPFCIVSHLQVRSCVIVYRKS</sequence>
<reference evidence="5" key="2">
    <citation type="submission" date="2025-09" db="UniProtKB">
        <authorList>
            <consortium name="Ensembl"/>
        </authorList>
    </citation>
    <scope>IDENTIFICATION</scope>
</reference>
<evidence type="ECO:0000259" key="4">
    <source>
        <dbReference type="PROSITE" id="PS51117"/>
    </source>
</evidence>
<protein>
    <recommendedName>
        <fullName evidence="4">Laminin N-terminal domain-containing protein</fullName>
    </recommendedName>
</protein>
<dbReference type="Ensembl" id="ENSOSIT00000035909.1">
    <property type="protein sequence ID" value="ENSOSIP00000034064.1"/>
    <property type="gene ID" value="ENSOSIG00000017182.1"/>
</dbReference>
<accession>A0A8C8DW60</accession>
<feature type="signal peptide" evidence="3">
    <location>
        <begin position="1"/>
        <end position="34"/>
    </location>
</feature>
<evidence type="ECO:0000256" key="3">
    <source>
        <dbReference type="SAM" id="SignalP"/>
    </source>
</evidence>
<organism evidence="5 6">
    <name type="scientific">Oryzias sinensis</name>
    <name type="common">Chinese medaka</name>
    <dbReference type="NCBI Taxonomy" id="183150"/>
    <lineage>
        <taxon>Eukaryota</taxon>
        <taxon>Metazoa</taxon>
        <taxon>Chordata</taxon>
        <taxon>Craniata</taxon>
        <taxon>Vertebrata</taxon>
        <taxon>Euteleostomi</taxon>
        <taxon>Actinopterygii</taxon>
        <taxon>Neopterygii</taxon>
        <taxon>Teleostei</taxon>
        <taxon>Neoteleostei</taxon>
        <taxon>Acanthomorphata</taxon>
        <taxon>Ovalentaria</taxon>
        <taxon>Atherinomorphae</taxon>
        <taxon>Beloniformes</taxon>
        <taxon>Adrianichthyidae</taxon>
        <taxon>Oryziinae</taxon>
        <taxon>Oryzias</taxon>
    </lineage>
</organism>
<evidence type="ECO:0000313" key="6">
    <source>
        <dbReference type="Proteomes" id="UP000694383"/>
    </source>
</evidence>
<reference evidence="5" key="1">
    <citation type="submission" date="2025-08" db="UniProtKB">
        <authorList>
            <consortium name="Ensembl"/>
        </authorList>
    </citation>
    <scope>IDENTIFICATION</scope>
</reference>